<evidence type="ECO:0000313" key="1">
    <source>
        <dbReference type="EMBL" id="XRI74904.1"/>
    </source>
</evidence>
<gene>
    <name evidence="1" type="ORF">HHS34_006835</name>
</gene>
<dbReference type="EMBL" id="CP127526">
    <property type="protein sequence ID" value="XRI74904.1"/>
    <property type="molecule type" value="Genomic_DNA"/>
</dbReference>
<reference evidence="1 2" key="1">
    <citation type="journal article" date="2021" name="ISME J.">
        <title>Genomic evolution of the class Acidithiobacillia: deep-branching Proteobacteria living in extreme acidic conditions.</title>
        <authorList>
            <person name="Moya-Beltran A."/>
            <person name="Beard S."/>
            <person name="Rojas-Villalobos C."/>
            <person name="Issotta F."/>
            <person name="Gallardo Y."/>
            <person name="Ulloa R."/>
            <person name="Giaveno A."/>
            <person name="Degli Esposti M."/>
            <person name="Johnson D.B."/>
            <person name="Quatrini R."/>
        </authorList>
    </citation>
    <scope>NUCLEOTIDE SEQUENCE [LARGE SCALE GENOMIC DNA]</scope>
    <source>
        <strain evidence="1 2">GG1-14</strain>
    </source>
</reference>
<keyword evidence="1" id="KW-0675">Receptor</keyword>
<organism evidence="1 2">
    <name type="scientific">Acidithiobacillus montserratensis</name>
    <dbReference type="NCBI Taxonomy" id="2729135"/>
    <lineage>
        <taxon>Bacteria</taxon>
        <taxon>Pseudomonadati</taxon>
        <taxon>Pseudomonadota</taxon>
        <taxon>Acidithiobacillia</taxon>
        <taxon>Acidithiobacillales</taxon>
        <taxon>Acidithiobacillaceae</taxon>
        <taxon>Acidithiobacillus</taxon>
    </lineage>
</organism>
<dbReference type="Proteomes" id="UP001195965">
    <property type="component" value="Chromosome"/>
</dbReference>
<name>A0ACD5HK25_9PROT</name>
<evidence type="ECO:0000313" key="2">
    <source>
        <dbReference type="Proteomes" id="UP001195965"/>
    </source>
</evidence>
<accession>A0ACD5HK25</accession>
<protein>
    <submittedName>
        <fullName evidence="1">TonB-dependent receptor</fullName>
    </submittedName>
</protein>
<keyword evidence="2" id="KW-1185">Reference proteome</keyword>
<sequence length="780" mass="86075">MRKTSYVSRAVLSAVIFGSGFILSSQAIAGDADDNTKPAVNVGEVNSSSSAKTISKYDKKTAPLHQTLTNKQVFNSTQSVVTLTKENKKMVSPNSGVAELLATAPGVHIMSENPQNGSGRYNITINGMGIGWWSGNTYRNQISVLFDGIPMNNQITNDGQWNSSQIPLLTMIHGVNVVYGPGNPQTRWYDSMGGTINFVPLQPSKRPNAKVNLSFGSYGSKTASFSLNTGEFYGWSTVLAGGYTAANSFFQGPSTWPQHSWAVYMKTAHPFSNGLFTLGFYYEKSDATHSLTVPVTPIPGYTVNGYGKTGQLLSQQTSGFYYVPSADLWYKDDIVDSWILYSQQLFDLGGGWHLKNTPWYRHAYRLHQAYFNYGATDYNPEAAEHYAPTNNSYGDRLDVTLHSHYNDVALGGWLSYQQYNTNEDLWNPYLGTSQQNPYVYNNVEINSFFSNLFAQDTIKLLSGHLRITPGLALAGFYTSMSDLENPDTKAHYLTATPGAKTNFTRLEPSVGINYKVTNNVSAYANYSTTYQNETDLAYGAYLQNIKINAADIPITKAEDYEIGLRYHDKALNAGVNYYHDYLTNVLNGVSGSITQFNASGYNLGNAVYQGVNAYVKWKPIWQLYLYGSANVQHSYYTSDHNNSGVSFNGRRLAGIPHYSFNVSVSYKIRVPGGLIEPTLTDQYSGGQTLYDNVSGGPTNQTVDAYNLVNLSTSYKTVALNHVIPGVKETSFTFGIYNLLNRKYQSAIYLATGGYDPTEQPSLFAYAGAPLQVFGGINVKF</sequence>
<proteinExistence type="predicted"/>